<keyword evidence="1" id="KW-1133">Transmembrane helix</keyword>
<feature type="transmembrane region" description="Helical" evidence="1">
    <location>
        <begin position="7"/>
        <end position="40"/>
    </location>
</feature>
<evidence type="ECO:0000256" key="1">
    <source>
        <dbReference type="SAM" id="Phobius"/>
    </source>
</evidence>
<name>G0TVJ0_TRYVY</name>
<dbReference type="OMA" id="LPKFHHV"/>
<organism evidence="3">
    <name type="scientific">Trypanosoma vivax (strain Y486)</name>
    <dbReference type="NCBI Taxonomy" id="1055687"/>
    <lineage>
        <taxon>Eukaryota</taxon>
        <taxon>Discoba</taxon>
        <taxon>Euglenozoa</taxon>
        <taxon>Kinetoplastea</taxon>
        <taxon>Metakinetoplastina</taxon>
        <taxon>Trypanosomatida</taxon>
        <taxon>Trypanosomatidae</taxon>
        <taxon>Trypanosoma</taxon>
        <taxon>Duttonella</taxon>
    </lineage>
</organism>
<dbReference type="PANTHER" id="PTHR10983">
    <property type="entry name" value="1-ACYLGLYCEROL-3-PHOSPHATE ACYLTRANSFERASE-RELATED"/>
    <property type="match status" value="1"/>
</dbReference>
<dbReference type="VEuPathDB" id="TriTrypDB:TvY486_0501660"/>
<keyword evidence="3" id="KW-0808">Transferase</keyword>
<keyword evidence="3" id="KW-0012">Acyltransferase</keyword>
<gene>
    <name evidence="3" type="ORF">TVY486_0501660</name>
</gene>
<feature type="transmembrane region" description="Helical" evidence="1">
    <location>
        <begin position="406"/>
        <end position="425"/>
    </location>
</feature>
<evidence type="ECO:0000259" key="2">
    <source>
        <dbReference type="SMART" id="SM00563"/>
    </source>
</evidence>
<keyword evidence="1" id="KW-0812">Transmembrane</keyword>
<dbReference type="GO" id="GO:0012505">
    <property type="term" value="C:endomembrane system"/>
    <property type="evidence" value="ECO:0007669"/>
    <property type="project" value="TreeGrafter"/>
</dbReference>
<dbReference type="AlphaFoldDB" id="G0TVJ0"/>
<dbReference type="SUPFAM" id="SSF69593">
    <property type="entry name" value="Glycerol-3-phosphate (1)-acyltransferase"/>
    <property type="match status" value="1"/>
</dbReference>
<dbReference type="InterPro" id="IPR002123">
    <property type="entry name" value="Plipid/glycerol_acylTrfase"/>
</dbReference>
<dbReference type="EC" id="2.3.1.-" evidence="3"/>
<feature type="transmembrane region" description="Helical" evidence="1">
    <location>
        <begin position="60"/>
        <end position="83"/>
    </location>
</feature>
<dbReference type="CDD" id="cd07990">
    <property type="entry name" value="LPLAT_LCLAT1-like"/>
    <property type="match status" value="1"/>
</dbReference>
<dbReference type="Pfam" id="PF01553">
    <property type="entry name" value="Acyltransferase"/>
    <property type="match status" value="1"/>
</dbReference>
<proteinExistence type="predicted"/>
<dbReference type="EMBL" id="HE573021">
    <property type="protein sequence ID" value="CCC47956.1"/>
    <property type="molecule type" value="Genomic_DNA"/>
</dbReference>
<protein>
    <submittedName>
        <fullName evidence="3">Putative acetyltransferase</fullName>
        <ecNumber evidence="3">2.3.1.-</ecNumber>
    </submittedName>
</protein>
<feature type="transmembrane region" description="Helical" evidence="1">
    <location>
        <begin position="380"/>
        <end position="400"/>
    </location>
</feature>
<accession>G0TVJ0</accession>
<keyword evidence="1" id="KW-0472">Membrane</keyword>
<dbReference type="SMART" id="SM00563">
    <property type="entry name" value="PlsC"/>
    <property type="match status" value="1"/>
</dbReference>
<dbReference type="PANTHER" id="PTHR10983:SF16">
    <property type="entry name" value="LYSOCARDIOLIPIN ACYLTRANSFERASE 1"/>
    <property type="match status" value="1"/>
</dbReference>
<dbReference type="GO" id="GO:0016746">
    <property type="term" value="F:acyltransferase activity"/>
    <property type="evidence" value="ECO:0007669"/>
    <property type="project" value="UniProtKB-KW"/>
</dbReference>
<sequence>MLALLRGIIFVSAVTLTSFASYFLIAIWPVLLTAVLQFLTRRKFAIFSHTVNKFYDVIQHMWITFVVLLMEGVFGLRFAYTLVASATTPYAPRFEDVFAPSRPGKFKLIILNHRCPLDWLVMFPFIIRCGGSHSLRIVLKKELSCVPVFGWSMRLFRYLFLSRKWVTDEEVMTRMVSHYVSRGGATILLFPEGTDLSERSIARSNAFARQNNLPQYRYVLNPRSKGIVALKNMIGPENIEEIVDVTMGYEDFVPGERPVERSVFSGRFPSKVHIVCTRHRFDGSSVSHQLHEQTYGACPDDQQLFAVSSDDDGFKNWLCDQFSKKELLLSHFYSNNPVRFDTSHVLSVMGKDCNVVTYDEDQYVADHPGSTKIGRLARGIGSWSSLIATSAFWILSFVVFVHLWGFWLFTWCVLIFLWCFWISYYRGGLDSFLTTQPCSAVEPCLMAKKSD</sequence>
<feature type="domain" description="Phospholipid/glycerol acyltransferase" evidence="2">
    <location>
        <begin position="107"/>
        <end position="228"/>
    </location>
</feature>
<reference evidence="3" key="1">
    <citation type="journal article" date="2012" name="Proc. Natl. Acad. Sci. U.S.A.">
        <title>Antigenic diversity is generated by distinct evolutionary mechanisms in African trypanosome species.</title>
        <authorList>
            <person name="Jackson A.P."/>
            <person name="Berry A."/>
            <person name="Aslett M."/>
            <person name="Allison H.C."/>
            <person name="Burton P."/>
            <person name="Vavrova-Anderson J."/>
            <person name="Brown R."/>
            <person name="Browne H."/>
            <person name="Corton N."/>
            <person name="Hauser H."/>
            <person name="Gamble J."/>
            <person name="Gilderthorp R."/>
            <person name="Marcello L."/>
            <person name="McQuillan J."/>
            <person name="Otto T.D."/>
            <person name="Quail M.A."/>
            <person name="Sanders M.J."/>
            <person name="van Tonder A."/>
            <person name="Ginger M.L."/>
            <person name="Field M.C."/>
            <person name="Barry J.D."/>
            <person name="Hertz-Fowler C."/>
            <person name="Berriman M."/>
        </authorList>
    </citation>
    <scope>NUCLEOTIDE SEQUENCE</scope>
    <source>
        <strain evidence="3">Y486</strain>
    </source>
</reference>
<evidence type="ECO:0000313" key="3">
    <source>
        <dbReference type="EMBL" id="CCC47956.1"/>
    </source>
</evidence>